<dbReference type="Proteomes" id="UP001337681">
    <property type="component" value="Unassembled WGS sequence"/>
</dbReference>
<evidence type="ECO:0000259" key="11">
    <source>
        <dbReference type="Pfam" id="PF02463"/>
    </source>
</evidence>
<evidence type="ECO:0000313" key="13">
    <source>
        <dbReference type="Proteomes" id="UP001337681"/>
    </source>
</evidence>
<keyword evidence="13" id="KW-1185">Reference proteome</keyword>
<feature type="domain" description="RecF/RecN/SMC N-terminal" evidence="11">
    <location>
        <begin position="2"/>
        <end position="510"/>
    </location>
</feature>
<dbReference type="InterPro" id="IPR003395">
    <property type="entry name" value="RecF/RecN/SMC_N"/>
</dbReference>
<evidence type="ECO:0000256" key="7">
    <source>
        <dbReference type="ARBA" id="ARBA00023204"/>
    </source>
</evidence>
<feature type="coiled-coil region" evidence="10">
    <location>
        <begin position="155"/>
        <end position="229"/>
    </location>
</feature>
<sequence>MLQKLSIKNYALIDSIDIEFDKGLNIITGETGAGKSIILGALSLILGQRAENKYFFNQDKKCIIEGVFIISSDRLNTLFELLEVDALEETIVRREITSDGRSRAFINDTPVNLTQLKTFGEQLIDVHSQHAVLELSDEKFQLSIVDSVAGHQKFLSAYKLKYKQYLADKKSLNEKIEAKNIALKELDLNRFLFDELEDAKLDEFEQQNLEQELEQINHAELIKSNLNDASQLLSEDESSALNAMKLSVNRLNQISQYHEEIDELNLRLQSTVIELKDIAGELSFLEQKIIHHPLRAEAINERLNLIYVLQQKHRVNSNAELLKIQAELAQSLDNFNIADEEIETLQKKVNADNQTLQEEAVLISKQRVAVFDKVKSEILTVLNKVGMPNSKLEINHVLKENNDFDSNGIDKITFHFSANAGQMPAPIHKIASGGELSRFMLAVKSLISKNTALPTLIFDEIDTGISGDTAKKVGLVMEELANQMQIITITHLPQIASKGIAHFHVYKDESKGITQTHIQKLSQEERITKIAEMLSGHDASKTARDNARELLDK</sequence>
<comment type="function">
    <text evidence="1 9">May be involved in recombinational repair of damaged DNA.</text>
</comment>
<evidence type="ECO:0000313" key="12">
    <source>
        <dbReference type="EMBL" id="MEE1883792.1"/>
    </source>
</evidence>
<dbReference type="InterPro" id="IPR004604">
    <property type="entry name" value="DNA_recomb/repair_RecN"/>
</dbReference>
<dbReference type="Gene3D" id="3.40.50.300">
    <property type="entry name" value="P-loop containing nucleotide triphosphate hydrolases"/>
    <property type="match status" value="2"/>
</dbReference>
<comment type="similarity">
    <text evidence="2 9">Belongs to the RecN family.</text>
</comment>
<dbReference type="CDD" id="cd03241">
    <property type="entry name" value="ABC_RecN"/>
    <property type="match status" value="2"/>
</dbReference>
<accession>A0ABU7GXL6</accession>
<evidence type="ECO:0000256" key="1">
    <source>
        <dbReference type="ARBA" id="ARBA00003618"/>
    </source>
</evidence>
<dbReference type="PANTHER" id="PTHR11059:SF0">
    <property type="entry name" value="DNA REPAIR PROTEIN RECN"/>
    <property type="match status" value="1"/>
</dbReference>
<keyword evidence="7 9" id="KW-0234">DNA repair</keyword>
<protein>
    <recommendedName>
        <fullName evidence="3 9">DNA repair protein RecN</fullName>
    </recommendedName>
    <alternativeName>
        <fullName evidence="8 9">Recombination protein N</fullName>
    </alternativeName>
</protein>
<keyword evidence="5 9" id="KW-0227">DNA damage</keyword>
<evidence type="ECO:0000256" key="8">
    <source>
        <dbReference type="ARBA" id="ARBA00033408"/>
    </source>
</evidence>
<keyword evidence="6" id="KW-0067">ATP-binding</keyword>
<organism evidence="12 13">
    <name type="scientific">Pedobacter flavus</name>
    <dbReference type="NCBI Taxonomy" id="3113906"/>
    <lineage>
        <taxon>Bacteria</taxon>
        <taxon>Pseudomonadati</taxon>
        <taxon>Bacteroidota</taxon>
        <taxon>Sphingobacteriia</taxon>
        <taxon>Sphingobacteriales</taxon>
        <taxon>Sphingobacteriaceae</taxon>
        <taxon>Pedobacter</taxon>
    </lineage>
</organism>
<evidence type="ECO:0000256" key="5">
    <source>
        <dbReference type="ARBA" id="ARBA00022763"/>
    </source>
</evidence>
<name>A0ABU7GXL6_9SPHI</name>
<evidence type="ECO:0000256" key="2">
    <source>
        <dbReference type="ARBA" id="ARBA00009441"/>
    </source>
</evidence>
<dbReference type="InterPro" id="IPR027417">
    <property type="entry name" value="P-loop_NTPase"/>
</dbReference>
<dbReference type="NCBIfam" id="TIGR00634">
    <property type="entry name" value="recN"/>
    <property type="match status" value="1"/>
</dbReference>
<evidence type="ECO:0000256" key="9">
    <source>
        <dbReference type="PIRNR" id="PIRNR003128"/>
    </source>
</evidence>
<gene>
    <name evidence="12" type="primary">recN</name>
    <name evidence="12" type="ORF">VRU49_00035</name>
</gene>
<reference evidence="12 13" key="1">
    <citation type="submission" date="2024-01" db="EMBL/GenBank/DDBJ databases">
        <title>Pedobacter sp. nov., isolated from oil-contaminated soil.</title>
        <authorList>
            <person name="Le N.T.T."/>
        </authorList>
    </citation>
    <scope>NUCLEOTIDE SEQUENCE [LARGE SCALE GENOMIC DNA]</scope>
    <source>
        <strain evidence="12 13">VNH31</strain>
    </source>
</reference>
<dbReference type="Pfam" id="PF02463">
    <property type="entry name" value="SMC_N"/>
    <property type="match status" value="1"/>
</dbReference>
<keyword evidence="4" id="KW-0547">Nucleotide-binding</keyword>
<evidence type="ECO:0000256" key="6">
    <source>
        <dbReference type="ARBA" id="ARBA00022840"/>
    </source>
</evidence>
<dbReference type="PIRSF" id="PIRSF003128">
    <property type="entry name" value="RecN"/>
    <property type="match status" value="1"/>
</dbReference>
<keyword evidence="10" id="KW-0175">Coiled coil</keyword>
<proteinExistence type="inferred from homology"/>
<evidence type="ECO:0000256" key="4">
    <source>
        <dbReference type="ARBA" id="ARBA00022741"/>
    </source>
</evidence>
<comment type="caution">
    <text evidence="12">The sequence shown here is derived from an EMBL/GenBank/DDBJ whole genome shotgun (WGS) entry which is preliminary data.</text>
</comment>
<dbReference type="PANTHER" id="PTHR11059">
    <property type="entry name" value="DNA REPAIR PROTEIN RECN"/>
    <property type="match status" value="1"/>
</dbReference>
<dbReference type="EMBL" id="JAZDQU010000001">
    <property type="protein sequence ID" value="MEE1883792.1"/>
    <property type="molecule type" value="Genomic_DNA"/>
</dbReference>
<dbReference type="RefSeq" id="WP_330144719.1">
    <property type="nucleotide sequence ID" value="NZ_JAZDQU010000001.1"/>
</dbReference>
<evidence type="ECO:0000256" key="3">
    <source>
        <dbReference type="ARBA" id="ARBA00021315"/>
    </source>
</evidence>
<evidence type="ECO:0000256" key="10">
    <source>
        <dbReference type="SAM" id="Coils"/>
    </source>
</evidence>
<dbReference type="SUPFAM" id="SSF52540">
    <property type="entry name" value="P-loop containing nucleoside triphosphate hydrolases"/>
    <property type="match status" value="2"/>
</dbReference>